<gene>
    <name evidence="2" type="ORF">HMPREF1090_04868</name>
</gene>
<name>A0A0E2H4T7_9FIRM</name>
<dbReference type="PATRIC" id="fig|999408.3.peg.5244"/>
<dbReference type="AlphaFoldDB" id="A0A0E2H4T7"/>
<evidence type="ECO:0000256" key="1">
    <source>
        <dbReference type="SAM" id="Coils"/>
    </source>
</evidence>
<reference evidence="2 3" key="1">
    <citation type="submission" date="2013-01" db="EMBL/GenBank/DDBJ databases">
        <title>The Genome Sequence of Clostridium clostridioforme 90A8.</title>
        <authorList>
            <consortium name="The Broad Institute Genome Sequencing Platform"/>
            <person name="Earl A."/>
            <person name="Ward D."/>
            <person name="Feldgarden M."/>
            <person name="Gevers D."/>
            <person name="Courvalin P."/>
            <person name="Lambert T."/>
            <person name="Walker B."/>
            <person name="Young S.K."/>
            <person name="Zeng Q."/>
            <person name="Gargeya S."/>
            <person name="Fitzgerald M."/>
            <person name="Haas B."/>
            <person name="Abouelleil A."/>
            <person name="Alvarado L."/>
            <person name="Arachchi H.M."/>
            <person name="Berlin A.M."/>
            <person name="Chapman S.B."/>
            <person name="Dewar J."/>
            <person name="Goldberg J."/>
            <person name="Griggs A."/>
            <person name="Gujja S."/>
            <person name="Hansen M."/>
            <person name="Howarth C."/>
            <person name="Imamovic A."/>
            <person name="Larimer J."/>
            <person name="McCowan C."/>
            <person name="Murphy C."/>
            <person name="Neiman D."/>
            <person name="Pearson M."/>
            <person name="Priest M."/>
            <person name="Roberts A."/>
            <person name="Saif S."/>
            <person name="Shea T."/>
            <person name="Sisk P."/>
            <person name="Sykes S."/>
            <person name="Wortman J."/>
            <person name="Nusbaum C."/>
            <person name="Birren B."/>
        </authorList>
    </citation>
    <scope>NUCLEOTIDE SEQUENCE [LARGE SCALE GENOMIC DNA]</scope>
    <source>
        <strain evidence="2 3">90A8</strain>
    </source>
</reference>
<evidence type="ECO:0000313" key="2">
    <source>
        <dbReference type="EMBL" id="ENZ08828.1"/>
    </source>
</evidence>
<evidence type="ECO:0008006" key="4">
    <source>
        <dbReference type="Google" id="ProtNLM"/>
    </source>
</evidence>
<feature type="coiled-coil region" evidence="1">
    <location>
        <begin position="94"/>
        <end position="125"/>
    </location>
</feature>
<protein>
    <recommendedName>
        <fullName evidence="4">Relaxase/mobilization nuclease</fullName>
    </recommendedName>
</protein>
<sequence length="126" mass="14374">MVDIAAKRAEGKGKGCEKWATLHNLKQMAATMSIYEESGFASPEELEAARDGLKAQKTEKARKACREQHESDFIIAQAATRYLKAKDISRLPASKALQDEIEQLMREKNALYNEYREKKENVRELQ</sequence>
<organism evidence="2 3">
    <name type="scientific">[Clostridium] clostridioforme 90A8</name>
    <dbReference type="NCBI Taxonomy" id="999408"/>
    <lineage>
        <taxon>Bacteria</taxon>
        <taxon>Bacillati</taxon>
        <taxon>Bacillota</taxon>
        <taxon>Clostridia</taxon>
        <taxon>Lachnospirales</taxon>
        <taxon>Lachnospiraceae</taxon>
        <taxon>Enterocloster</taxon>
    </lineage>
</organism>
<proteinExistence type="predicted"/>
<keyword evidence="1" id="KW-0175">Coiled coil</keyword>
<dbReference type="EMBL" id="AGYR01000060">
    <property type="protein sequence ID" value="ENZ08828.1"/>
    <property type="molecule type" value="Genomic_DNA"/>
</dbReference>
<evidence type="ECO:0000313" key="3">
    <source>
        <dbReference type="Proteomes" id="UP000013085"/>
    </source>
</evidence>
<accession>A0A0E2H4T7</accession>
<dbReference type="Proteomes" id="UP000013085">
    <property type="component" value="Unassembled WGS sequence"/>
</dbReference>
<dbReference type="HOGENOM" id="CLU_1977686_0_0_9"/>
<comment type="caution">
    <text evidence="2">The sequence shown here is derived from an EMBL/GenBank/DDBJ whole genome shotgun (WGS) entry which is preliminary data.</text>
</comment>